<dbReference type="Proteomes" id="UP001153331">
    <property type="component" value="Unassembled WGS sequence"/>
</dbReference>
<protein>
    <submittedName>
        <fullName evidence="1">Uncharacterized protein</fullName>
    </submittedName>
</protein>
<dbReference type="EMBL" id="JAPHNI010000254">
    <property type="protein sequence ID" value="KAJ8113421.1"/>
    <property type="molecule type" value="Genomic_DNA"/>
</dbReference>
<name>A0ACC2IE73_9PLEO</name>
<gene>
    <name evidence="1" type="ORF">OPT61_g4444</name>
</gene>
<sequence length="349" mass="37663">MPDCQAACGLIPSRTLRAHCIYSPDKGQIGHLSLLTMTCSAHVDAAHIKGLGPKEGLKDTSQADIQDSVLGTSLNYLQNNEYRGARAARVVAVTRAVNFALDYHAVTAVAVVAGNEERQQAGDEEENAVPGVVSHGALAIDVEAIPVARDSSESQINAVRAVGRPVGAIRVGNAAQAVDAADERAHEQKVDKGNKLGRVPCARIQKQRADRPCRSQYRDYEEHQNRPRRQQVAVVVPCNEPGEHAQGGNQRDDLEDAPEDERKPGNRHFDGVWLLVVFYLGGLAQRNGVVQAWFNSGVATVLEVEDDSAQKNAGGRKFLRQRLGCSLFEARARAVQRSSAGTTRDGTAP</sequence>
<comment type="caution">
    <text evidence="1">The sequence shown here is derived from an EMBL/GenBank/DDBJ whole genome shotgun (WGS) entry which is preliminary data.</text>
</comment>
<proteinExistence type="predicted"/>
<accession>A0ACC2IE73</accession>
<organism evidence="1 2">
    <name type="scientific">Boeremia exigua</name>
    <dbReference type="NCBI Taxonomy" id="749465"/>
    <lineage>
        <taxon>Eukaryota</taxon>
        <taxon>Fungi</taxon>
        <taxon>Dikarya</taxon>
        <taxon>Ascomycota</taxon>
        <taxon>Pezizomycotina</taxon>
        <taxon>Dothideomycetes</taxon>
        <taxon>Pleosporomycetidae</taxon>
        <taxon>Pleosporales</taxon>
        <taxon>Pleosporineae</taxon>
        <taxon>Didymellaceae</taxon>
        <taxon>Boeremia</taxon>
    </lineage>
</organism>
<evidence type="ECO:0000313" key="1">
    <source>
        <dbReference type="EMBL" id="KAJ8113421.1"/>
    </source>
</evidence>
<keyword evidence="2" id="KW-1185">Reference proteome</keyword>
<evidence type="ECO:0000313" key="2">
    <source>
        <dbReference type="Proteomes" id="UP001153331"/>
    </source>
</evidence>
<reference evidence="1" key="1">
    <citation type="submission" date="2022-11" db="EMBL/GenBank/DDBJ databases">
        <title>Genome Sequence of Boeremia exigua.</title>
        <authorList>
            <person name="Buettner E."/>
        </authorList>
    </citation>
    <scope>NUCLEOTIDE SEQUENCE</scope>
    <source>
        <strain evidence="1">CU02</strain>
    </source>
</reference>